<organism evidence="3 4">
    <name type="scientific">Candidatus Nomurabacteria bacterium RIFCSPLOWO2_01_FULL_36_10b</name>
    <dbReference type="NCBI Taxonomy" id="1801766"/>
    <lineage>
        <taxon>Bacteria</taxon>
        <taxon>Candidatus Nomuraibacteriota</taxon>
    </lineage>
</organism>
<dbReference type="Pfam" id="PF00753">
    <property type="entry name" value="Lactamase_B"/>
    <property type="match status" value="1"/>
</dbReference>
<dbReference type="CDD" id="cd07731">
    <property type="entry name" value="ComA-like_MBL-fold"/>
    <property type="match status" value="1"/>
</dbReference>
<evidence type="ECO:0000313" key="4">
    <source>
        <dbReference type="Proteomes" id="UP000179448"/>
    </source>
</evidence>
<dbReference type="PANTHER" id="PTHR30619">
    <property type="entry name" value="DNA INTERNALIZATION/COMPETENCE PROTEIN COMEC/REC2"/>
    <property type="match status" value="1"/>
</dbReference>
<name>A0A1F6WPF0_9BACT</name>
<dbReference type="PANTHER" id="PTHR30619:SF1">
    <property type="entry name" value="RECOMBINATION PROTEIN 2"/>
    <property type="match status" value="1"/>
</dbReference>
<protein>
    <recommendedName>
        <fullName evidence="2">Metallo-beta-lactamase domain-containing protein</fullName>
    </recommendedName>
</protein>
<keyword evidence="1" id="KW-0812">Transmembrane</keyword>
<dbReference type="EMBL" id="MFUQ01000012">
    <property type="protein sequence ID" value="OGI83771.1"/>
    <property type="molecule type" value="Genomic_DNA"/>
</dbReference>
<dbReference type="STRING" id="1801766.A2997_01095"/>
<accession>A0A1F6WPF0</accession>
<dbReference type="Proteomes" id="UP000179448">
    <property type="component" value="Unassembled WGS sequence"/>
</dbReference>
<dbReference type="InterPro" id="IPR052159">
    <property type="entry name" value="Competence_DNA_uptake"/>
</dbReference>
<dbReference type="SUPFAM" id="SSF56281">
    <property type="entry name" value="Metallo-hydrolase/oxidoreductase"/>
    <property type="match status" value="1"/>
</dbReference>
<keyword evidence="1" id="KW-1133">Transmembrane helix</keyword>
<reference evidence="3 4" key="1">
    <citation type="journal article" date="2016" name="Nat. Commun.">
        <title>Thousands of microbial genomes shed light on interconnected biogeochemical processes in an aquifer system.</title>
        <authorList>
            <person name="Anantharaman K."/>
            <person name="Brown C.T."/>
            <person name="Hug L.A."/>
            <person name="Sharon I."/>
            <person name="Castelle C.J."/>
            <person name="Probst A.J."/>
            <person name="Thomas B.C."/>
            <person name="Singh A."/>
            <person name="Wilkins M.J."/>
            <person name="Karaoz U."/>
            <person name="Brodie E.L."/>
            <person name="Williams K.H."/>
            <person name="Hubbard S.S."/>
            <person name="Banfield J.F."/>
        </authorList>
    </citation>
    <scope>NUCLEOTIDE SEQUENCE [LARGE SCALE GENOMIC DNA]</scope>
</reference>
<sequence length="297" mass="32878">MRNEPGYKFLIVSSLVILFACILIIVWRVMSHKLVNVSESVLKVVFLDVGQGDSIFIETPSHIQILIDAGAGSKILEELGTVMKPWDRSIDIIIATHPDKDHIGGLPDVLENYEIQTIIDNGFDADKQIVKHYLNNVEIEVKTENAKHIIHRMPSVTDFSDGVELSFLQSLGENDKEIINSNDGSLIVRVEYGESSFLFTGDASSDVEELLISNNPTLIDVDVLKLGHHGSKTSSSQHFLDTVTPTMAVISAGINNSYHHPHPSVLSMLKSKNIPYLCTCDHGRITFISDGTSIFLR</sequence>
<feature type="domain" description="Metallo-beta-lactamase" evidence="2">
    <location>
        <begin position="51"/>
        <end position="254"/>
    </location>
</feature>
<feature type="transmembrane region" description="Helical" evidence="1">
    <location>
        <begin position="6"/>
        <end position="27"/>
    </location>
</feature>
<proteinExistence type="predicted"/>
<evidence type="ECO:0000259" key="2">
    <source>
        <dbReference type="SMART" id="SM00849"/>
    </source>
</evidence>
<dbReference type="Gene3D" id="3.60.15.10">
    <property type="entry name" value="Ribonuclease Z/Hydroxyacylglutathione hydrolase-like"/>
    <property type="match status" value="1"/>
</dbReference>
<gene>
    <name evidence="3" type="ORF">A2997_01095</name>
</gene>
<dbReference type="SMART" id="SM00849">
    <property type="entry name" value="Lactamase_B"/>
    <property type="match status" value="1"/>
</dbReference>
<dbReference type="AlphaFoldDB" id="A0A1F6WPF0"/>
<evidence type="ECO:0000256" key="1">
    <source>
        <dbReference type="SAM" id="Phobius"/>
    </source>
</evidence>
<dbReference type="InterPro" id="IPR035681">
    <property type="entry name" value="ComA-like_MBL"/>
</dbReference>
<dbReference type="InterPro" id="IPR036866">
    <property type="entry name" value="RibonucZ/Hydroxyglut_hydro"/>
</dbReference>
<dbReference type="PROSITE" id="PS51257">
    <property type="entry name" value="PROKAR_LIPOPROTEIN"/>
    <property type="match status" value="1"/>
</dbReference>
<evidence type="ECO:0000313" key="3">
    <source>
        <dbReference type="EMBL" id="OGI83771.1"/>
    </source>
</evidence>
<comment type="caution">
    <text evidence="3">The sequence shown here is derived from an EMBL/GenBank/DDBJ whole genome shotgun (WGS) entry which is preliminary data.</text>
</comment>
<keyword evidence="1" id="KW-0472">Membrane</keyword>
<dbReference type="InterPro" id="IPR001279">
    <property type="entry name" value="Metallo-B-lactamas"/>
</dbReference>